<evidence type="ECO:0000313" key="3">
    <source>
        <dbReference type="Proteomes" id="UP000299102"/>
    </source>
</evidence>
<organism evidence="2 3">
    <name type="scientific">Eumeta variegata</name>
    <name type="common">Bagworm moth</name>
    <name type="synonym">Eumeta japonica</name>
    <dbReference type="NCBI Taxonomy" id="151549"/>
    <lineage>
        <taxon>Eukaryota</taxon>
        <taxon>Metazoa</taxon>
        <taxon>Ecdysozoa</taxon>
        <taxon>Arthropoda</taxon>
        <taxon>Hexapoda</taxon>
        <taxon>Insecta</taxon>
        <taxon>Pterygota</taxon>
        <taxon>Neoptera</taxon>
        <taxon>Endopterygota</taxon>
        <taxon>Lepidoptera</taxon>
        <taxon>Glossata</taxon>
        <taxon>Ditrysia</taxon>
        <taxon>Tineoidea</taxon>
        <taxon>Psychidae</taxon>
        <taxon>Oiketicinae</taxon>
        <taxon>Eumeta</taxon>
    </lineage>
</organism>
<keyword evidence="3" id="KW-1185">Reference proteome</keyword>
<feature type="compositionally biased region" description="Basic and acidic residues" evidence="1">
    <location>
        <begin position="49"/>
        <end position="59"/>
    </location>
</feature>
<evidence type="ECO:0000256" key="1">
    <source>
        <dbReference type="SAM" id="MobiDB-lite"/>
    </source>
</evidence>
<evidence type="ECO:0000313" key="2">
    <source>
        <dbReference type="EMBL" id="GBP92575.1"/>
    </source>
</evidence>
<feature type="region of interest" description="Disordered" evidence="1">
    <location>
        <begin position="31"/>
        <end position="59"/>
    </location>
</feature>
<comment type="caution">
    <text evidence="2">The sequence shown here is derived from an EMBL/GenBank/DDBJ whole genome shotgun (WGS) entry which is preliminary data.</text>
</comment>
<feature type="compositionally biased region" description="Low complexity" evidence="1">
    <location>
        <begin position="31"/>
        <end position="43"/>
    </location>
</feature>
<dbReference type="Proteomes" id="UP000299102">
    <property type="component" value="Unassembled WGS sequence"/>
</dbReference>
<name>A0A4C2A0S4_EUMVA</name>
<dbReference type="EMBL" id="BGZK01002286">
    <property type="protein sequence ID" value="GBP92575.1"/>
    <property type="molecule type" value="Genomic_DNA"/>
</dbReference>
<protein>
    <submittedName>
        <fullName evidence="2">Uncharacterized protein</fullName>
    </submittedName>
</protein>
<sequence length="104" mass="11440">MKKKNVVRPTLAGVQAAGQCEEAAQRYACSRSAPASPSARAASQSVIPRFEREGEEGRVREHNTCAANSECQSFVRYTVSLRIKFISHKLDHTVSQRKAGHLAQ</sequence>
<reference evidence="2 3" key="1">
    <citation type="journal article" date="2019" name="Commun. Biol.">
        <title>The bagworm genome reveals a unique fibroin gene that provides high tensile strength.</title>
        <authorList>
            <person name="Kono N."/>
            <person name="Nakamura H."/>
            <person name="Ohtoshi R."/>
            <person name="Tomita M."/>
            <person name="Numata K."/>
            <person name="Arakawa K."/>
        </authorList>
    </citation>
    <scope>NUCLEOTIDE SEQUENCE [LARGE SCALE GENOMIC DNA]</scope>
</reference>
<gene>
    <name evidence="2" type="ORF">EVAR_70949_1</name>
</gene>
<accession>A0A4C2A0S4</accession>
<dbReference type="AlphaFoldDB" id="A0A4C2A0S4"/>
<proteinExistence type="predicted"/>